<comment type="caution">
    <text evidence="3">The sequence shown here is derived from an EMBL/GenBank/DDBJ whole genome shotgun (WGS) entry which is preliminary data.</text>
</comment>
<dbReference type="RefSeq" id="WP_002714001.1">
    <property type="nucleotide sequence ID" value="NZ_KB375281.1"/>
</dbReference>
<keyword evidence="4" id="KW-1185">Reference proteome</keyword>
<sequence length="66" mass="6591">MKNIRLLLLTTTAIAAVQLAQAPAHAETLPSFVVAQAAPADPNAPKAPPKAAPPAPPKAAPAPPRA</sequence>
<feature type="region of interest" description="Disordered" evidence="1">
    <location>
        <begin position="39"/>
        <end position="66"/>
    </location>
</feature>
<dbReference type="AlphaFoldDB" id="K8P084"/>
<evidence type="ECO:0000256" key="1">
    <source>
        <dbReference type="SAM" id="MobiDB-lite"/>
    </source>
</evidence>
<feature type="compositionally biased region" description="Pro residues" evidence="1">
    <location>
        <begin position="45"/>
        <end position="66"/>
    </location>
</feature>
<accession>K8P084</accession>
<gene>
    <name evidence="3" type="ORF">HMPREF9696_03131</name>
</gene>
<evidence type="ECO:0000256" key="2">
    <source>
        <dbReference type="SAM" id="SignalP"/>
    </source>
</evidence>
<proteinExistence type="predicted"/>
<organism evidence="3 4">
    <name type="scientific">Afipia clevelandensis ATCC 49720</name>
    <dbReference type="NCBI Taxonomy" id="883079"/>
    <lineage>
        <taxon>Bacteria</taxon>
        <taxon>Pseudomonadati</taxon>
        <taxon>Pseudomonadota</taxon>
        <taxon>Alphaproteobacteria</taxon>
        <taxon>Hyphomicrobiales</taxon>
        <taxon>Nitrobacteraceae</taxon>
        <taxon>Afipia</taxon>
    </lineage>
</organism>
<evidence type="ECO:0000313" key="3">
    <source>
        <dbReference type="EMBL" id="EKS33090.1"/>
    </source>
</evidence>
<protein>
    <submittedName>
        <fullName evidence="3">Uncharacterized protein</fullName>
    </submittedName>
</protein>
<feature type="non-terminal residue" evidence="3">
    <location>
        <position position="66"/>
    </location>
</feature>
<dbReference type="Proteomes" id="UP000001095">
    <property type="component" value="Unassembled WGS sequence"/>
</dbReference>
<feature type="chain" id="PRO_5003919353" evidence="2">
    <location>
        <begin position="27"/>
        <end position="66"/>
    </location>
</feature>
<name>K8P084_9BRAD</name>
<evidence type="ECO:0000313" key="4">
    <source>
        <dbReference type="Proteomes" id="UP000001095"/>
    </source>
</evidence>
<dbReference type="EMBL" id="AGWY01000013">
    <property type="protein sequence ID" value="EKS33090.1"/>
    <property type="molecule type" value="Genomic_DNA"/>
</dbReference>
<keyword evidence="2" id="KW-0732">Signal</keyword>
<reference evidence="3 4" key="1">
    <citation type="submission" date="2012-04" db="EMBL/GenBank/DDBJ databases">
        <title>The Genome Sequence of Afipia clevelandensis ATCC 49720.</title>
        <authorList>
            <consortium name="The Broad Institute Genome Sequencing Platform"/>
            <person name="Earl A."/>
            <person name="Ward D."/>
            <person name="Feldgarden M."/>
            <person name="Gevers D."/>
            <person name="Huys G."/>
            <person name="Walker B."/>
            <person name="Young S.K."/>
            <person name="Zeng Q."/>
            <person name="Gargeya S."/>
            <person name="Fitzgerald M."/>
            <person name="Haas B."/>
            <person name="Abouelleil A."/>
            <person name="Alvarado L."/>
            <person name="Arachchi H.M."/>
            <person name="Berlin A."/>
            <person name="Chapman S.B."/>
            <person name="Goldberg J."/>
            <person name="Griggs A."/>
            <person name="Gujja S."/>
            <person name="Hansen M."/>
            <person name="Howarth C."/>
            <person name="Imamovic A."/>
            <person name="Larimer J."/>
            <person name="McCowen C."/>
            <person name="Montmayeur A."/>
            <person name="Murphy C."/>
            <person name="Neiman D."/>
            <person name="Pearson M."/>
            <person name="Priest M."/>
            <person name="Roberts A."/>
            <person name="Saif S."/>
            <person name="Shea T."/>
            <person name="Sisk P."/>
            <person name="Sykes S."/>
            <person name="Wortman J."/>
            <person name="Nusbaum C."/>
            <person name="Birren B."/>
        </authorList>
    </citation>
    <scope>NUCLEOTIDE SEQUENCE [LARGE SCALE GENOMIC DNA]</scope>
    <source>
        <strain evidence="3 4">ATCC 49720</strain>
    </source>
</reference>
<feature type="signal peptide" evidence="2">
    <location>
        <begin position="1"/>
        <end position="26"/>
    </location>
</feature>
<dbReference type="HOGENOM" id="CLU_2836953_0_0_5"/>